<accession>A0A6J4N9B8</accession>
<dbReference type="PANTHER" id="PTHR43649">
    <property type="entry name" value="ARABINOSE-BINDING PROTEIN-RELATED"/>
    <property type="match status" value="1"/>
</dbReference>
<dbReference type="Gene3D" id="3.40.190.10">
    <property type="entry name" value="Periplasmic binding protein-like II"/>
    <property type="match status" value="1"/>
</dbReference>
<dbReference type="InterPro" id="IPR006059">
    <property type="entry name" value="SBP"/>
</dbReference>
<dbReference type="Pfam" id="PF01547">
    <property type="entry name" value="SBP_bac_1"/>
    <property type="match status" value="1"/>
</dbReference>
<organism evidence="1">
    <name type="scientific">uncultured Chloroflexia bacterium</name>
    <dbReference type="NCBI Taxonomy" id="1672391"/>
    <lineage>
        <taxon>Bacteria</taxon>
        <taxon>Bacillati</taxon>
        <taxon>Chloroflexota</taxon>
        <taxon>Chloroflexia</taxon>
        <taxon>environmental samples</taxon>
    </lineage>
</organism>
<reference evidence="1" key="1">
    <citation type="submission" date="2020-02" db="EMBL/GenBank/DDBJ databases">
        <authorList>
            <person name="Meier V. D."/>
        </authorList>
    </citation>
    <scope>NUCLEOTIDE SEQUENCE</scope>
    <source>
        <strain evidence="1">AVDCRST_MAG93</strain>
    </source>
</reference>
<name>A0A6J4N9B8_9CHLR</name>
<dbReference type="SUPFAM" id="SSF53850">
    <property type="entry name" value="Periplasmic binding protein-like II"/>
    <property type="match status" value="1"/>
</dbReference>
<sequence>KKDDVFPSMLQLGQYDGGQYMMPRDYNHLVTFYNATAFKDAGLDMPEDGWTWEQCVEAARKLTKKDASGTVTQYGIDGSNFNWWAMAVPAIRGFGGDVVDANGKVVVDSDQAAAGINALYELAKEGIATNYAEKPSDTFQTGQCAMLFHVRPLLSGIWEAAKDKWQPAVATFPKFPVKGAVGTGTSGYAVSSKTTYPKEAAALVLFIASPEGQKVFNATGNAVPVLQSLANDPSWRGVPSPEVNQDAFVKFPEFDSLPVETLIPAGAAGPYNTARDELMEQVFLGKMTAREMVTEWAARIDTGIKEAS</sequence>
<evidence type="ECO:0008006" key="2">
    <source>
        <dbReference type="Google" id="ProtNLM"/>
    </source>
</evidence>
<protein>
    <recommendedName>
        <fullName evidence="2">ABC transporter, substrate-binding protein (Cluster 1, maltose/g3p/polyamine/iron)</fullName>
    </recommendedName>
</protein>
<feature type="non-terminal residue" evidence="1">
    <location>
        <position position="1"/>
    </location>
</feature>
<proteinExistence type="predicted"/>
<gene>
    <name evidence="1" type="ORF">AVDCRST_MAG93-8941</name>
</gene>
<evidence type="ECO:0000313" key="1">
    <source>
        <dbReference type="EMBL" id="CAA9377642.1"/>
    </source>
</evidence>
<dbReference type="InterPro" id="IPR050490">
    <property type="entry name" value="Bact_solute-bd_prot1"/>
</dbReference>
<dbReference type="PANTHER" id="PTHR43649:SF12">
    <property type="entry name" value="DIACETYLCHITOBIOSE BINDING PROTEIN DASA"/>
    <property type="match status" value="1"/>
</dbReference>
<dbReference type="AlphaFoldDB" id="A0A6J4N9B8"/>
<dbReference type="EMBL" id="CADCTR010002997">
    <property type="protein sequence ID" value="CAA9377642.1"/>
    <property type="molecule type" value="Genomic_DNA"/>
</dbReference>